<dbReference type="Proteomes" id="UP000663881">
    <property type="component" value="Unassembled WGS sequence"/>
</dbReference>
<evidence type="ECO:0000256" key="1">
    <source>
        <dbReference type="SAM" id="SignalP"/>
    </source>
</evidence>
<evidence type="ECO:0000313" key="3">
    <source>
        <dbReference type="Proteomes" id="UP000663881"/>
    </source>
</evidence>
<feature type="signal peptide" evidence="1">
    <location>
        <begin position="1"/>
        <end position="23"/>
    </location>
</feature>
<reference evidence="2" key="1">
    <citation type="submission" date="2021-02" db="EMBL/GenBank/DDBJ databases">
        <authorList>
            <person name="Nowell W R."/>
        </authorList>
    </citation>
    <scope>NUCLEOTIDE SEQUENCE</scope>
</reference>
<dbReference type="AlphaFoldDB" id="A0A819F6Y3"/>
<dbReference type="PANTHER" id="PTHR35190:SF2">
    <property type="entry name" value="PROTEIN DCD1B"/>
    <property type="match status" value="1"/>
</dbReference>
<keyword evidence="1" id="KW-0732">Signal</keyword>
<sequence length="110" mass="12647">MFDQNRLFYVLFGLVLIIQTSSCHKTIKNYGAYCHNDTTRGDPNLIPVDESQPRFINKVENGTLYQIGAGEDQVWLIHVYGNTGYDFGYAYGTLLRDQINKVLPRAWAHF</sequence>
<dbReference type="EMBL" id="CAJOAY010001600">
    <property type="protein sequence ID" value="CAF3863698.1"/>
    <property type="molecule type" value="Genomic_DNA"/>
</dbReference>
<organism evidence="2 3">
    <name type="scientific">Adineta steineri</name>
    <dbReference type="NCBI Taxonomy" id="433720"/>
    <lineage>
        <taxon>Eukaryota</taxon>
        <taxon>Metazoa</taxon>
        <taxon>Spiralia</taxon>
        <taxon>Gnathifera</taxon>
        <taxon>Rotifera</taxon>
        <taxon>Eurotatoria</taxon>
        <taxon>Bdelloidea</taxon>
        <taxon>Adinetida</taxon>
        <taxon>Adinetidae</taxon>
        <taxon>Adineta</taxon>
    </lineage>
</organism>
<accession>A0A819F6Y3</accession>
<evidence type="ECO:0000313" key="2">
    <source>
        <dbReference type="EMBL" id="CAF3863698.1"/>
    </source>
</evidence>
<gene>
    <name evidence="2" type="ORF">OKA104_LOCUS22184</name>
</gene>
<feature type="chain" id="PRO_5032756481" evidence="1">
    <location>
        <begin position="24"/>
        <end position="110"/>
    </location>
</feature>
<dbReference type="PANTHER" id="PTHR35190">
    <property type="entry name" value="PROTEIN DCD1B"/>
    <property type="match status" value="1"/>
</dbReference>
<proteinExistence type="predicted"/>
<feature type="non-terminal residue" evidence="2">
    <location>
        <position position="110"/>
    </location>
</feature>
<protein>
    <submittedName>
        <fullName evidence="2">Uncharacterized protein</fullName>
    </submittedName>
</protein>
<name>A0A819F6Y3_9BILA</name>
<dbReference type="InterPro" id="IPR047803">
    <property type="entry name" value="DCD1A/B-like"/>
</dbReference>
<comment type="caution">
    <text evidence="2">The sequence shown here is derived from an EMBL/GenBank/DDBJ whole genome shotgun (WGS) entry which is preliminary data.</text>
</comment>